<dbReference type="NCBIfam" id="TIGR03696">
    <property type="entry name" value="Rhs_assc_core"/>
    <property type="match status" value="1"/>
</dbReference>
<evidence type="ECO:0000313" key="4">
    <source>
        <dbReference type="Proteomes" id="UP001171945"/>
    </source>
</evidence>
<keyword evidence="4" id="KW-1185">Reference proteome</keyword>
<reference evidence="3" key="1">
    <citation type="submission" date="2023-06" db="EMBL/GenBank/DDBJ databases">
        <title>Uncultivated large filamentous bacteria from sulfidic sediments reveal new species and different genomic features in energy metabolism and defense.</title>
        <authorList>
            <person name="Fonseca A."/>
        </authorList>
    </citation>
    <scope>NUCLEOTIDE SEQUENCE</scope>
    <source>
        <strain evidence="3">HSG4</strain>
    </source>
</reference>
<dbReference type="PANTHER" id="PTHR32305">
    <property type="match status" value="1"/>
</dbReference>
<accession>A0ABT7VQG7</accession>
<dbReference type="InterPro" id="IPR006530">
    <property type="entry name" value="YD"/>
</dbReference>
<dbReference type="Pfam" id="PF25023">
    <property type="entry name" value="TEN_YD-shell"/>
    <property type="match status" value="1"/>
</dbReference>
<evidence type="ECO:0000313" key="3">
    <source>
        <dbReference type="EMBL" id="MDM8561910.1"/>
    </source>
</evidence>
<organism evidence="3 4">
    <name type="scientific">Candidatus Marithioploca araucensis</name>
    <dbReference type="NCBI Taxonomy" id="70273"/>
    <lineage>
        <taxon>Bacteria</taxon>
        <taxon>Pseudomonadati</taxon>
        <taxon>Pseudomonadota</taxon>
        <taxon>Gammaproteobacteria</taxon>
        <taxon>Thiotrichales</taxon>
        <taxon>Thiotrichaceae</taxon>
        <taxon>Candidatus Marithioploca</taxon>
    </lineage>
</organism>
<keyword evidence="1" id="KW-0677">Repeat</keyword>
<dbReference type="InterPro" id="IPR022385">
    <property type="entry name" value="Rhs_assc_core"/>
</dbReference>
<evidence type="ECO:0000259" key="2">
    <source>
        <dbReference type="Pfam" id="PF25023"/>
    </source>
</evidence>
<comment type="caution">
    <text evidence="3">The sequence shown here is derived from an EMBL/GenBank/DDBJ whole genome shotgun (WGS) entry which is preliminary data.</text>
</comment>
<dbReference type="NCBIfam" id="TIGR01643">
    <property type="entry name" value="YD_repeat_2x"/>
    <property type="match status" value="1"/>
</dbReference>
<dbReference type="Proteomes" id="UP001171945">
    <property type="component" value="Unassembled WGS sequence"/>
</dbReference>
<gene>
    <name evidence="3" type="ORF">QUF54_00985</name>
</gene>
<sequence length="361" mass="40445">MIDWANRLTEYDYDKNGRLISTLRPNGTKMTRVYDDAGQLKQQKDIVVATSEVISQFDFSYDAAGNIVKEETSPEVDPDINLEMTYQAANRLATVDDKVVQFDADGNMTKGPLAGELTNFGFDSRNRLMSAGETVYRYDAENQRIGVNQTQYVINSQPALSQVLVKTEADGTQTYYVYGLGLIGQESNGEYLSYHFDFRGSTVALTDETGQVVERFQYLPYGLRISGDASITPFLFNGMYGVMTDSSDLYYMRARFYSSEIRRFVNQDILLGNIFTGQTLNRYSFVTGKPINSIDPEGRWIVPVFMWGVGIGLFLYDIFSPIEPDFSGSGALGEVWTIPGPFRTVKPLGKACKGRINIRGT</sequence>
<feature type="domain" description="Teneurin-like YD-shell" evidence="2">
    <location>
        <begin position="11"/>
        <end position="286"/>
    </location>
</feature>
<dbReference type="InterPro" id="IPR050708">
    <property type="entry name" value="T6SS_VgrG/RHS"/>
</dbReference>
<dbReference type="Gene3D" id="2.180.10.10">
    <property type="entry name" value="RHS repeat-associated core"/>
    <property type="match status" value="1"/>
</dbReference>
<name>A0ABT7VQG7_9GAMM</name>
<evidence type="ECO:0000256" key="1">
    <source>
        <dbReference type="ARBA" id="ARBA00022737"/>
    </source>
</evidence>
<proteinExistence type="predicted"/>
<dbReference type="EMBL" id="JAUCGM010000021">
    <property type="protein sequence ID" value="MDM8561910.1"/>
    <property type="molecule type" value="Genomic_DNA"/>
</dbReference>
<dbReference type="InterPro" id="IPR056823">
    <property type="entry name" value="TEN-like_YD-shell"/>
</dbReference>
<feature type="non-terminal residue" evidence="3">
    <location>
        <position position="361"/>
    </location>
</feature>
<dbReference type="PANTHER" id="PTHR32305:SF15">
    <property type="entry name" value="PROTEIN RHSA-RELATED"/>
    <property type="match status" value="1"/>
</dbReference>
<protein>
    <submittedName>
        <fullName evidence="3">RHS repeat-associated core domain-containing protein</fullName>
    </submittedName>
</protein>